<accession>A0ACC2EWQ0</accession>
<sequence>MLVSPPSTSCSLRAVSCLHIVLAQAVSRFLHLSEHDQGAACTPPSPFKMRSGCFCLLELIARLLLFSECTQGAFACWSSSLGSGSHSECCLDAFQPALGTSAFYATEFYAAAFYATVTSAFYATALYCWNVYPWIHCPRFCSSLILHLHHPSHSNKCRSEWPNMDAKDLFYKPMHFVQHAPGAIDP</sequence>
<evidence type="ECO:0000313" key="1">
    <source>
        <dbReference type="EMBL" id="KAJ7570939.1"/>
    </source>
</evidence>
<dbReference type="EMBL" id="CM055092">
    <property type="protein sequence ID" value="KAJ7570939.1"/>
    <property type="molecule type" value="Genomic_DNA"/>
</dbReference>
<keyword evidence="2" id="KW-1185">Reference proteome</keyword>
<organism evidence="1 2">
    <name type="scientific">Diphasiastrum complanatum</name>
    <name type="common">Issler's clubmoss</name>
    <name type="synonym">Lycopodium complanatum</name>
    <dbReference type="NCBI Taxonomy" id="34168"/>
    <lineage>
        <taxon>Eukaryota</taxon>
        <taxon>Viridiplantae</taxon>
        <taxon>Streptophyta</taxon>
        <taxon>Embryophyta</taxon>
        <taxon>Tracheophyta</taxon>
        <taxon>Lycopodiopsida</taxon>
        <taxon>Lycopodiales</taxon>
        <taxon>Lycopodiaceae</taxon>
        <taxon>Lycopodioideae</taxon>
        <taxon>Diphasiastrum</taxon>
    </lineage>
</organism>
<gene>
    <name evidence="1" type="ORF">O6H91_01G140700</name>
</gene>
<name>A0ACC2EWQ0_DIPCM</name>
<comment type="caution">
    <text evidence="1">The sequence shown here is derived from an EMBL/GenBank/DDBJ whole genome shotgun (WGS) entry which is preliminary data.</text>
</comment>
<dbReference type="Proteomes" id="UP001162992">
    <property type="component" value="Chromosome 1"/>
</dbReference>
<protein>
    <submittedName>
        <fullName evidence="1">Uncharacterized protein</fullName>
    </submittedName>
</protein>
<evidence type="ECO:0000313" key="2">
    <source>
        <dbReference type="Proteomes" id="UP001162992"/>
    </source>
</evidence>
<reference evidence="2" key="1">
    <citation type="journal article" date="2024" name="Proc. Natl. Acad. Sci. U.S.A.">
        <title>Extraordinary preservation of gene collinearity over three hundred million years revealed in homosporous lycophytes.</title>
        <authorList>
            <person name="Li C."/>
            <person name="Wickell D."/>
            <person name="Kuo L.Y."/>
            <person name="Chen X."/>
            <person name="Nie B."/>
            <person name="Liao X."/>
            <person name="Peng D."/>
            <person name="Ji J."/>
            <person name="Jenkins J."/>
            <person name="Williams M."/>
            <person name="Shu S."/>
            <person name="Plott C."/>
            <person name="Barry K."/>
            <person name="Rajasekar S."/>
            <person name="Grimwood J."/>
            <person name="Han X."/>
            <person name="Sun S."/>
            <person name="Hou Z."/>
            <person name="He W."/>
            <person name="Dai G."/>
            <person name="Sun C."/>
            <person name="Schmutz J."/>
            <person name="Leebens-Mack J.H."/>
            <person name="Li F.W."/>
            <person name="Wang L."/>
        </authorList>
    </citation>
    <scope>NUCLEOTIDE SEQUENCE [LARGE SCALE GENOMIC DNA]</scope>
    <source>
        <strain evidence="2">cv. PW_Plant_1</strain>
    </source>
</reference>
<proteinExistence type="predicted"/>